<dbReference type="Proteomes" id="UP000771736">
    <property type="component" value="Unassembled WGS sequence"/>
</dbReference>
<dbReference type="AlphaFoldDB" id="A0A930HKB7"/>
<dbReference type="NCBIfam" id="NF033879">
    <property type="entry name" value="smalltalk"/>
    <property type="match status" value="1"/>
</dbReference>
<protein>
    <submittedName>
        <fullName evidence="1">Smalltalk protein</fullName>
    </submittedName>
</protein>
<organism evidence="1 2">
    <name type="scientific">Prevotella aurantiaca</name>
    <dbReference type="NCBI Taxonomy" id="596085"/>
    <lineage>
        <taxon>Bacteria</taxon>
        <taxon>Pseudomonadati</taxon>
        <taxon>Bacteroidota</taxon>
        <taxon>Bacteroidia</taxon>
        <taxon>Bacteroidales</taxon>
        <taxon>Prevotellaceae</taxon>
        <taxon>Prevotella</taxon>
    </lineage>
</organism>
<accession>A0A930HKB7</accession>
<dbReference type="PROSITE" id="PS51257">
    <property type="entry name" value="PROKAR_LIPOPROTEIN"/>
    <property type="match status" value="1"/>
</dbReference>
<dbReference type="RefSeq" id="WP_273158177.1">
    <property type="nucleotide sequence ID" value="NZ_CALCFI010000015.1"/>
</dbReference>
<dbReference type="Pfam" id="PF20096">
    <property type="entry name" value="DUF6486"/>
    <property type="match status" value="1"/>
</dbReference>
<evidence type="ECO:0000313" key="2">
    <source>
        <dbReference type="Proteomes" id="UP000771736"/>
    </source>
</evidence>
<dbReference type="InterPro" id="IPR045505">
    <property type="entry name" value="DUF6486"/>
</dbReference>
<name>A0A930HKB7_9BACT</name>
<evidence type="ECO:0000313" key="1">
    <source>
        <dbReference type="EMBL" id="MBF1383372.1"/>
    </source>
</evidence>
<gene>
    <name evidence="1" type="ORF">HXN26_00725</name>
</gene>
<proteinExistence type="predicted"/>
<reference evidence="1" key="1">
    <citation type="submission" date="2020-04" db="EMBL/GenBank/DDBJ databases">
        <title>Deep metagenomics examines the oral microbiome during advanced dental caries in children, revealing novel taxa and co-occurrences with host molecules.</title>
        <authorList>
            <person name="Baker J.L."/>
            <person name="Morton J.T."/>
            <person name="Dinis M."/>
            <person name="Alvarez R."/>
            <person name="Tran N.C."/>
            <person name="Knight R."/>
            <person name="Edlund A."/>
        </authorList>
    </citation>
    <scope>NUCLEOTIDE SEQUENCE</scope>
    <source>
        <strain evidence="1">JCVI_44_bin.5</strain>
    </source>
</reference>
<sequence>MKKEKWKFIMQIVLSVLSAIATTLGMGSCK</sequence>
<comment type="caution">
    <text evidence="1">The sequence shown here is derived from an EMBL/GenBank/DDBJ whole genome shotgun (WGS) entry which is preliminary data.</text>
</comment>
<dbReference type="EMBL" id="JABZSJ010000001">
    <property type="protein sequence ID" value="MBF1383372.1"/>
    <property type="molecule type" value="Genomic_DNA"/>
</dbReference>